<dbReference type="eggNOG" id="ENOG50336WF">
    <property type="taxonomic scope" value="Bacteria"/>
</dbReference>
<dbReference type="InterPro" id="IPR002048">
    <property type="entry name" value="EF_hand_dom"/>
</dbReference>
<dbReference type="Pfam" id="PF13202">
    <property type="entry name" value="EF-hand_5"/>
    <property type="match status" value="3"/>
</dbReference>
<feature type="chain" id="PRO_5004181912" description="EF-hand domain-containing protein" evidence="1">
    <location>
        <begin position="22"/>
        <end position="144"/>
    </location>
</feature>
<dbReference type="Gene3D" id="1.10.238.10">
    <property type="entry name" value="EF-hand"/>
    <property type="match status" value="1"/>
</dbReference>
<gene>
    <name evidence="3" type="ordered locus">RPD_3064</name>
</gene>
<protein>
    <recommendedName>
        <fullName evidence="2">EF-hand domain-containing protein</fullName>
    </recommendedName>
</protein>
<dbReference type="GO" id="GO:0005509">
    <property type="term" value="F:calcium ion binding"/>
    <property type="evidence" value="ECO:0007669"/>
    <property type="project" value="InterPro"/>
</dbReference>
<evidence type="ECO:0000313" key="3">
    <source>
        <dbReference type="EMBL" id="ABE40290.1"/>
    </source>
</evidence>
<reference evidence="3 4" key="1">
    <citation type="submission" date="2006-03" db="EMBL/GenBank/DDBJ databases">
        <title>Complete sequence of Rhodopseudomonas palustris BisB5.</title>
        <authorList>
            <consortium name="US DOE Joint Genome Institute"/>
            <person name="Copeland A."/>
            <person name="Lucas S."/>
            <person name="Lapidus A."/>
            <person name="Barry K."/>
            <person name="Detter J.C."/>
            <person name="Glavina del Rio T."/>
            <person name="Hammon N."/>
            <person name="Israni S."/>
            <person name="Dalin E."/>
            <person name="Tice H."/>
            <person name="Pitluck S."/>
            <person name="Chain P."/>
            <person name="Malfatti S."/>
            <person name="Shin M."/>
            <person name="Vergez L."/>
            <person name="Schmutz J."/>
            <person name="Larimer F."/>
            <person name="Land M."/>
            <person name="Hauser L."/>
            <person name="Pelletier D.A."/>
            <person name="Kyrpides N."/>
            <person name="Lykidis A."/>
            <person name="Oda Y."/>
            <person name="Harwood C.S."/>
            <person name="Richardson P."/>
        </authorList>
    </citation>
    <scope>NUCLEOTIDE SEQUENCE [LARGE SCALE GENOMIC DNA]</scope>
    <source>
        <strain evidence="3 4">BisB5</strain>
    </source>
</reference>
<dbReference type="KEGG" id="rpd:RPD_3064"/>
<feature type="domain" description="EF-hand" evidence="2">
    <location>
        <begin position="117"/>
        <end position="144"/>
    </location>
</feature>
<accession>Q135E9</accession>
<feature type="domain" description="EF-hand" evidence="2">
    <location>
        <begin position="46"/>
        <end position="81"/>
    </location>
</feature>
<feature type="signal peptide" evidence="1">
    <location>
        <begin position="1"/>
        <end position="21"/>
    </location>
</feature>
<evidence type="ECO:0000313" key="4">
    <source>
        <dbReference type="Proteomes" id="UP000001818"/>
    </source>
</evidence>
<dbReference type="SUPFAM" id="SSF47473">
    <property type="entry name" value="EF-hand"/>
    <property type="match status" value="1"/>
</dbReference>
<proteinExistence type="predicted"/>
<dbReference type="InterPro" id="IPR011992">
    <property type="entry name" value="EF-hand-dom_pair"/>
</dbReference>
<organism evidence="3 4">
    <name type="scientific">Rhodopseudomonas palustris (strain BisB5)</name>
    <dbReference type="NCBI Taxonomy" id="316057"/>
    <lineage>
        <taxon>Bacteria</taxon>
        <taxon>Pseudomonadati</taxon>
        <taxon>Pseudomonadota</taxon>
        <taxon>Alphaproteobacteria</taxon>
        <taxon>Hyphomicrobiales</taxon>
        <taxon>Nitrobacteraceae</taxon>
        <taxon>Rhodopseudomonas</taxon>
    </lineage>
</organism>
<dbReference type="STRING" id="316057.RPD_3064"/>
<evidence type="ECO:0000256" key="1">
    <source>
        <dbReference type="SAM" id="SignalP"/>
    </source>
</evidence>
<sequence length="144" mass="15806" precursor="true">MSQRIKAVAAIVAIVVSTAAAAQSASLEHFLEQWDGNGDSIVTGAEIRQGREQRFYAFDLDGNGYIDQQEYARFDKVREAGIARFSPEDQVNIRRVAKGLTREWNDADGDGRVSRTEFLDGGDTWLKALDKDGDGAVTLKDLGP</sequence>
<evidence type="ECO:0000259" key="2">
    <source>
        <dbReference type="PROSITE" id="PS50222"/>
    </source>
</evidence>
<dbReference type="BioCyc" id="RPAL316057:RPD_RS15385-MONOMER"/>
<dbReference type="EMBL" id="CP000283">
    <property type="protein sequence ID" value="ABE40290.1"/>
    <property type="molecule type" value="Genomic_DNA"/>
</dbReference>
<dbReference type="InterPro" id="IPR018247">
    <property type="entry name" value="EF_Hand_1_Ca_BS"/>
</dbReference>
<dbReference type="HOGENOM" id="CLU_091273_3_1_5"/>
<dbReference type="Proteomes" id="UP000001818">
    <property type="component" value="Chromosome"/>
</dbReference>
<keyword evidence="1" id="KW-0732">Signal</keyword>
<dbReference type="PROSITE" id="PS50222">
    <property type="entry name" value="EF_HAND_2"/>
    <property type="match status" value="2"/>
</dbReference>
<dbReference type="AlphaFoldDB" id="Q135E9"/>
<name>Q135E9_RHOPS</name>
<dbReference type="PROSITE" id="PS00018">
    <property type="entry name" value="EF_HAND_1"/>
    <property type="match status" value="2"/>
</dbReference>